<dbReference type="InterPro" id="IPR029058">
    <property type="entry name" value="AB_hydrolase_fold"/>
</dbReference>
<dbReference type="Gene3D" id="3.40.50.1820">
    <property type="entry name" value="alpha/beta hydrolase"/>
    <property type="match status" value="1"/>
</dbReference>
<dbReference type="InterPro" id="IPR050228">
    <property type="entry name" value="Carboxylesterase_BioH"/>
</dbReference>
<evidence type="ECO:0000313" key="2">
    <source>
        <dbReference type="EMBL" id="KIP04456.1"/>
    </source>
</evidence>
<evidence type="ECO:0000313" key="3">
    <source>
        <dbReference type="Proteomes" id="UP000053257"/>
    </source>
</evidence>
<organism evidence="2 3">
    <name type="scientific">Phlebiopsis gigantea (strain 11061_1 CR5-6)</name>
    <name type="common">White-rot fungus</name>
    <name type="synonym">Peniophora gigantea</name>
    <dbReference type="NCBI Taxonomy" id="745531"/>
    <lineage>
        <taxon>Eukaryota</taxon>
        <taxon>Fungi</taxon>
        <taxon>Dikarya</taxon>
        <taxon>Basidiomycota</taxon>
        <taxon>Agaricomycotina</taxon>
        <taxon>Agaricomycetes</taxon>
        <taxon>Polyporales</taxon>
        <taxon>Phanerochaetaceae</taxon>
        <taxon>Phlebiopsis</taxon>
    </lineage>
</organism>
<dbReference type="Proteomes" id="UP000053257">
    <property type="component" value="Unassembled WGS sequence"/>
</dbReference>
<dbReference type="PANTHER" id="PTHR43194:SF5">
    <property type="entry name" value="PIMELOYL-[ACYL-CARRIER PROTEIN] METHYL ESTER ESTERASE"/>
    <property type="match status" value="1"/>
</dbReference>
<gene>
    <name evidence="2" type="ORF">PHLGIDRAFT_129481</name>
</gene>
<dbReference type="SUPFAM" id="SSF53474">
    <property type="entry name" value="alpha/beta-Hydrolases"/>
    <property type="match status" value="1"/>
</dbReference>
<evidence type="ECO:0000259" key="1">
    <source>
        <dbReference type="Pfam" id="PF12697"/>
    </source>
</evidence>
<dbReference type="HOGENOM" id="CLU_032490_0_0_1"/>
<dbReference type="InterPro" id="IPR000073">
    <property type="entry name" value="AB_hydrolase_1"/>
</dbReference>
<reference evidence="2 3" key="1">
    <citation type="journal article" date="2014" name="PLoS Genet.">
        <title>Analysis of the Phlebiopsis gigantea genome, transcriptome and secretome provides insight into its pioneer colonization strategies of wood.</title>
        <authorList>
            <person name="Hori C."/>
            <person name="Ishida T."/>
            <person name="Igarashi K."/>
            <person name="Samejima M."/>
            <person name="Suzuki H."/>
            <person name="Master E."/>
            <person name="Ferreira P."/>
            <person name="Ruiz-Duenas F.J."/>
            <person name="Held B."/>
            <person name="Canessa P."/>
            <person name="Larrondo L.F."/>
            <person name="Schmoll M."/>
            <person name="Druzhinina I.S."/>
            <person name="Kubicek C.P."/>
            <person name="Gaskell J.A."/>
            <person name="Kersten P."/>
            <person name="St John F."/>
            <person name="Glasner J."/>
            <person name="Sabat G."/>
            <person name="Splinter BonDurant S."/>
            <person name="Syed K."/>
            <person name="Yadav J."/>
            <person name="Mgbeahuruike A.C."/>
            <person name="Kovalchuk A."/>
            <person name="Asiegbu F.O."/>
            <person name="Lackner G."/>
            <person name="Hoffmeister D."/>
            <person name="Rencoret J."/>
            <person name="Gutierrez A."/>
            <person name="Sun H."/>
            <person name="Lindquist E."/>
            <person name="Barry K."/>
            <person name="Riley R."/>
            <person name="Grigoriev I.V."/>
            <person name="Henrissat B."/>
            <person name="Kues U."/>
            <person name="Berka R.M."/>
            <person name="Martinez A.T."/>
            <person name="Covert S.F."/>
            <person name="Blanchette R.A."/>
            <person name="Cullen D."/>
        </authorList>
    </citation>
    <scope>NUCLEOTIDE SEQUENCE [LARGE SCALE GENOMIC DNA]</scope>
    <source>
        <strain evidence="2 3">11061_1 CR5-6</strain>
    </source>
</reference>
<dbReference type="PANTHER" id="PTHR43194">
    <property type="entry name" value="HYDROLASE ALPHA/BETA FOLD FAMILY"/>
    <property type="match status" value="1"/>
</dbReference>
<feature type="domain" description="AB hydrolase-1" evidence="1">
    <location>
        <begin position="40"/>
        <end position="326"/>
    </location>
</feature>
<dbReference type="OrthoDB" id="94039at2759"/>
<accession>A0A0C3RU58</accession>
<proteinExistence type="predicted"/>
<name>A0A0C3RU58_PHLG1</name>
<dbReference type="STRING" id="745531.A0A0C3RU58"/>
<protein>
    <recommendedName>
        <fullName evidence="1">AB hydrolase-1 domain-containing protein</fullName>
    </recommendedName>
</protein>
<sequence>MLRLAHSVTLSPGPAYPLHVTANCYRAEGNARGDASAVTLILLHSAGFHKEMFEPTIAELFSLAGRGGAHHRSPAQIAIREAWAVECPTHGYSAVLNEDILRSPEWDEKFCAEEYAKAAYAILTLPKSAGGAELDPVAHNFVGIGHSMGSVSMIYLAARIPIKSLFLIEPTLCAGRRAQLDQLQEKLFRRSYERKDTWYTREIAEAYLKSQAPNWSSEVLALFVKHALRPHQAAQHKVPYNGVTLACSRNQEAVLYRAVDDAAEYILDSLSTTIPIHLIFGEIANIMPLFIQEAIAQVPTRQFASITRVEGATHLVPQEKPELLAQMVYNLLMNDARSDSRRRAML</sequence>
<dbReference type="AlphaFoldDB" id="A0A0C3RU58"/>
<dbReference type="Pfam" id="PF12697">
    <property type="entry name" value="Abhydrolase_6"/>
    <property type="match status" value="1"/>
</dbReference>
<dbReference type="EMBL" id="KN840573">
    <property type="protein sequence ID" value="KIP04456.1"/>
    <property type="molecule type" value="Genomic_DNA"/>
</dbReference>
<keyword evidence="3" id="KW-1185">Reference proteome</keyword>